<dbReference type="InterPro" id="IPR029068">
    <property type="entry name" value="Glyas_Bleomycin-R_OHBP_Dase"/>
</dbReference>
<proteinExistence type="predicted"/>
<protein>
    <submittedName>
        <fullName evidence="3">VOC family protein</fullName>
    </submittedName>
</protein>
<evidence type="ECO:0000256" key="1">
    <source>
        <dbReference type="ARBA" id="ARBA00022723"/>
    </source>
</evidence>
<dbReference type="EMBL" id="JAPNNL010000092">
    <property type="protein sequence ID" value="MDA0636096.1"/>
    <property type="molecule type" value="Genomic_DNA"/>
</dbReference>
<dbReference type="Gene3D" id="3.10.180.10">
    <property type="entry name" value="2,3-Dihydroxybiphenyl 1,2-Dioxygenase, domain 1"/>
    <property type="match status" value="1"/>
</dbReference>
<dbReference type="InterPro" id="IPR037523">
    <property type="entry name" value="VOC_core"/>
</dbReference>
<comment type="caution">
    <text evidence="3">The sequence shown here is derived from an EMBL/GenBank/DDBJ whole genome shotgun (WGS) entry which is preliminary data.</text>
</comment>
<dbReference type="RefSeq" id="WP_270156958.1">
    <property type="nucleotide sequence ID" value="NZ_JAPNNL010000092.1"/>
</dbReference>
<dbReference type="Pfam" id="PF00903">
    <property type="entry name" value="Glyoxalase"/>
    <property type="match status" value="1"/>
</dbReference>
<evidence type="ECO:0000313" key="3">
    <source>
        <dbReference type="EMBL" id="MDA0636096.1"/>
    </source>
</evidence>
<evidence type="ECO:0000313" key="4">
    <source>
        <dbReference type="Proteomes" id="UP001144036"/>
    </source>
</evidence>
<keyword evidence="1" id="KW-0479">Metal-binding</keyword>
<name>A0ABT4SFV2_9ACTN</name>
<dbReference type="InterPro" id="IPR004360">
    <property type="entry name" value="Glyas_Fos-R_dOase_dom"/>
</dbReference>
<reference evidence="3" key="1">
    <citation type="submission" date="2022-11" db="EMBL/GenBank/DDBJ databases">
        <title>Nonomuraea corallina sp. nov., a new species of the genus Nonomuraea isolated from sea side sediment in Thai sea.</title>
        <authorList>
            <person name="Ngamcharungchit C."/>
            <person name="Matsumoto A."/>
            <person name="Suriyachadkun C."/>
            <person name="Panbangred W."/>
            <person name="Inahashi Y."/>
            <person name="Intra B."/>
        </authorList>
    </citation>
    <scope>NUCLEOTIDE SEQUENCE</scope>
    <source>
        <strain evidence="3">MCN248</strain>
    </source>
</reference>
<dbReference type="InterPro" id="IPR051785">
    <property type="entry name" value="MMCE/EMCE_epimerase"/>
</dbReference>
<keyword evidence="4" id="KW-1185">Reference proteome</keyword>
<dbReference type="Proteomes" id="UP001144036">
    <property type="component" value="Unassembled WGS sequence"/>
</dbReference>
<gene>
    <name evidence="3" type="ORF">OUY22_21955</name>
</gene>
<accession>A0ABT4SFV2</accession>
<dbReference type="PROSITE" id="PS51819">
    <property type="entry name" value="VOC"/>
    <property type="match status" value="1"/>
</dbReference>
<feature type="domain" description="VOC" evidence="2">
    <location>
        <begin position="4"/>
        <end position="153"/>
    </location>
</feature>
<dbReference type="PANTHER" id="PTHR43048:SF3">
    <property type="entry name" value="METHYLMALONYL-COA EPIMERASE, MITOCHONDRIAL"/>
    <property type="match status" value="1"/>
</dbReference>
<evidence type="ECO:0000259" key="2">
    <source>
        <dbReference type="PROSITE" id="PS51819"/>
    </source>
</evidence>
<sequence>MTLGITHLVHANVVCTDFDRSFDFYTRVLGARLLGQVFEFDAGADFQAILEVTGSVRCKAALLTWSDDDAATYLDLLCFLDERGEPVHRTARQPGLARLGLRVRDLAATQARLREHGVPVTAGPVTLTPMPGRHRHVLTIRDPDGTMLNLMEFPELASGRG</sequence>
<organism evidence="3 4">
    <name type="scientific">Nonomuraea corallina</name>
    <dbReference type="NCBI Taxonomy" id="2989783"/>
    <lineage>
        <taxon>Bacteria</taxon>
        <taxon>Bacillati</taxon>
        <taxon>Actinomycetota</taxon>
        <taxon>Actinomycetes</taxon>
        <taxon>Streptosporangiales</taxon>
        <taxon>Streptosporangiaceae</taxon>
        <taxon>Nonomuraea</taxon>
    </lineage>
</organism>
<dbReference type="PANTHER" id="PTHR43048">
    <property type="entry name" value="METHYLMALONYL-COA EPIMERASE"/>
    <property type="match status" value="1"/>
</dbReference>
<dbReference type="SUPFAM" id="SSF54593">
    <property type="entry name" value="Glyoxalase/Bleomycin resistance protein/Dihydroxybiphenyl dioxygenase"/>
    <property type="match status" value="1"/>
</dbReference>